<sequence length="394" mass="44868">MWKKFVTTTFIVGAAFYMVEVKAEIPGLQPEKNWDLTGYVKYMATGGIPDHGDNTLDHLIHQRFNYEYRFSSSFRFNAGMRNRVLAGDSLSAPFYSEIIAADNGYFDLSRNFVDNDNMIINSQFDRLYFDWKGDDWNSRIGRYRVNWAMNTIWNPNDLYNSYSIYDFDYEERPGTDAISLSRKLGFASSIDFVYSPNKDSNLQRYSARYLFNHNGWDMQVLAGRSGLDNVVGGGFAGDINGAGFRGELTWFDPWKSEYQGQSYAKTIVSSIETDYSFGGRRNWIGRASVLYISEPQQAIDAAVYLTLPLTSRTLSFTKFTGYADLGFDITPLSRFTVSGSYYQDGSFFVGLSNSYSLSDDWQLLTVLQRFDGNSGSLFGESPSTLLFANIKWSF</sequence>
<protein>
    <recommendedName>
        <fullName evidence="3">Alginate export domain-containing protein</fullName>
    </recommendedName>
</protein>
<evidence type="ECO:0008006" key="3">
    <source>
        <dbReference type="Google" id="ProtNLM"/>
    </source>
</evidence>
<keyword evidence="2" id="KW-1185">Reference proteome</keyword>
<comment type="caution">
    <text evidence="1">The sequence shown here is derived from an EMBL/GenBank/DDBJ whole genome shotgun (WGS) entry which is preliminary data.</text>
</comment>
<dbReference type="Proteomes" id="UP000029224">
    <property type="component" value="Unassembled WGS sequence"/>
</dbReference>
<dbReference type="EMBL" id="BBMT01000004">
    <property type="protein sequence ID" value="GAL34090.1"/>
    <property type="molecule type" value="Genomic_DNA"/>
</dbReference>
<organism evidence="1 2">
    <name type="scientific">Vibrio maritimus</name>
    <dbReference type="NCBI Taxonomy" id="990268"/>
    <lineage>
        <taxon>Bacteria</taxon>
        <taxon>Pseudomonadati</taxon>
        <taxon>Pseudomonadota</taxon>
        <taxon>Gammaproteobacteria</taxon>
        <taxon>Vibrionales</taxon>
        <taxon>Vibrionaceae</taxon>
        <taxon>Vibrio</taxon>
    </lineage>
</organism>
<proteinExistence type="predicted"/>
<reference evidence="1 2" key="1">
    <citation type="submission" date="2014-09" db="EMBL/GenBank/DDBJ databases">
        <title>Vibrio maritimus JCM 19240. (C210) whole genome shotgun sequence.</title>
        <authorList>
            <person name="Sawabe T."/>
            <person name="Meirelles P."/>
            <person name="Nakanishi M."/>
            <person name="Sayaka M."/>
            <person name="Hattori M."/>
            <person name="Ohkuma M."/>
        </authorList>
    </citation>
    <scope>NUCLEOTIDE SEQUENCE [LARGE SCALE GENOMIC DNA]</scope>
    <source>
        <strain evidence="1 2">JCM 19240</strain>
    </source>
</reference>
<gene>
    <name evidence="1" type="ORF">JCM19240_998</name>
</gene>
<dbReference type="AlphaFoldDB" id="A0A090T279"/>
<evidence type="ECO:0000313" key="1">
    <source>
        <dbReference type="EMBL" id="GAL34090.1"/>
    </source>
</evidence>
<dbReference type="OrthoDB" id="5383458at2"/>
<name>A0A090T279_9VIBR</name>
<accession>A0A090T279</accession>
<evidence type="ECO:0000313" key="2">
    <source>
        <dbReference type="Proteomes" id="UP000029224"/>
    </source>
</evidence>
<reference evidence="1 2" key="2">
    <citation type="submission" date="2014-09" db="EMBL/GenBank/DDBJ databases">
        <authorList>
            <consortium name="NBRP consortium"/>
            <person name="Sawabe T."/>
            <person name="Meirelles P."/>
            <person name="Nakanishi M."/>
            <person name="Sayaka M."/>
            <person name="Hattori M."/>
            <person name="Ohkuma M."/>
        </authorList>
    </citation>
    <scope>NUCLEOTIDE SEQUENCE [LARGE SCALE GENOMIC DNA]</scope>
    <source>
        <strain evidence="1 2">JCM 19240</strain>
    </source>
</reference>